<evidence type="ECO:0000259" key="23">
    <source>
        <dbReference type="Pfam" id="PF02875"/>
    </source>
</evidence>
<evidence type="ECO:0000256" key="15">
    <source>
        <dbReference type="ARBA" id="ARBA00030048"/>
    </source>
</evidence>
<comment type="catalytic activity">
    <reaction evidence="20">
        <text>(6R)-5,10-methylenetetrahydrofolyl-(gamma-L-Glu)(n) + L-glutamate + ATP = (6R)-5,10-methylenetetrahydrofolyl-(gamma-L-Glu)(n+1) + ADP + phosphate + H(+)</text>
        <dbReference type="Rhea" id="RHEA:51912"/>
        <dbReference type="Rhea" id="RHEA-COMP:13257"/>
        <dbReference type="Rhea" id="RHEA-COMP:13258"/>
        <dbReference type="ChEBI" id="CHEBI:15378"/>
        <dbReference type="ChEBI" id="CHEBI:29985"/>
        <dbReference type="ChEBI" id="CHEBI:30616"/>
        <dbReference type="ChEBI" id="CHEBI:43474"/>
        <dbReference type="ChEBI" id="CHEBI:136572"/>
        <dbReference type="ChEBI" id="CHEBI:456216"/>
        <dbReference type="EC" id="6.3.2.17"/>
    </reaction>
</comment>
<evidence type="ECO:0000256" key="22">
    <source>
        <dbReference type="PIRNR" id="PIRNR001563"/>
    </source>
</evidence>
<organism evidence="25 26">
    <name type="scientific">Polyangium fumosum</name>
    <dbReference type="NCBI Taxonomy" id="889272"/>
    <lineage>
        <taxon>Bacteria</taxon>
        <taxon>Pseudomonadati</taxon>
        <taxon>Myxococcota</taxon>
        <taxon>Polyangia</taxon>
        <taxon>Polyangiales</taxon>
        <taxon>Polyangiaceae</taxon>
        <taxon>Polyangium</taxon>
    </lineage>
</organism>
<dbReference type="GO" id="GO:0046656">
    <property type="term" value="P:folic acid biosynthetic process"/>
    <property type="evidence" value="ECO:0007669"/>
    <property type="project" value="UniProtKB-KW"/>
</dbReference>
<comment type="catalytic activity">
    <reaction evidence="21">
        <text>7,8-dihydropteroate + L-glutamate + ATP = 7,8-dihydrofolate + ADP + phosphate + H(+)</text>
        <dbReference type="Rhea" id="RHEA:23584"/>
        <dbReference type="ChEBI" id="CHEBI:15378"/>
        <dbReference type="ChEBI" id="CHEBI:17839"/>
        <dbReference type="ChEBI" id="CHEBI:29985"/>
        <dbReference type="ChEBI" id="CHEBI:30616"/>
        <dbReference type="ChEBI" id="CHEBI:43474"/>
        <dbReference type="ChEBI" id="CHEBI:57451"/>
        <dbReference type="ChEBI" id="CHEBI:456216"/>
        <dbReference type="EC" id="6.3.2.12"/>
    </reaction>
</comment>
<dbReference type="GO" id="GO:0008841">
    <property type="term" value="F:dihydrofolate synthase activity"/>
    <property type="evidence" value="ECO:0007669"/>
    <property type="project" value="UniProtKB-EC"/>
</dbReference>
<evidence type="ECO:0000256" key="19">
    <source>
        <dbReference type="ARBA" id="ARBA00047808"/>
    </source>
</evidence>
<comment type="function">
    <text evidence="2">Functions in two distinct reactions of the de novo folate biosynthetic pathway. Catalyzes the addition of a glutamate residue to dihydropteroate (7,8-dihydropteroate or H2Pte) to form dihydrofolate (7,8-dihydrofolate monoglutamate or H2Pte-Glu). Also catalyzes successive additions of L-glutamate to tetrahydrofolate or 10-formyltetrahydrofolate or 5,10-methylenetetrahydrofolate, leading to folylpolyglutamate derivatives.</text>
</comment>
<reference evidence="25 26" key="1">
    <citation type="submission" date="2019-04" db="EMBL/GenBank/DDBJ databases">
        <authorList>
            <person name="Li Y."/>
            <person name="Wang J."/>
        </authorList>
    </citation>
    <scope>NUCLEOTIDE SEQUENCE [LARGE SCALE GENOMIC DNA]</scope>
    <source>
        <strain evidence="25 26">DSM 14668</strain>
    </source>
</reference>
<feature type="domain" description="Mur ligase C-terminal" evidence="23">
    <location>
        <begin position="281"/>
        <end position="397"/>
    </location>
</feature>
<dbReference type="UniPathway" id="UPA00077">
    <property type="reaction ID" value="UER00157"/>
</dbReference>
<evidence type="ECO:0000256" key="18">
    <source>
        <dbReference type="ARBA" id="ARBA00047493"/>
    </source>
</evidence>
<accession>A0A4U1JG62</accession>
<keyword evidence="12 22" id="KW-0067">ATP-binding</keyword>
<dbReference type="EC" id="6.3.2.12" evidence="6"/>
<dbReference type="PIRSF" id="PIRSF001563">
    <property type="entry name" value="Folylpolyglu_synth"/>
    <property type="match status" value="1"/>
</dbReference>
<dbReference type="InterPro" id="IPR001645">
    <property type="entry name" value="Folylpolyglutamate_synth"/>
</dbReference>
<dbReference type="InterPro" id="IPR004101">
    <property type="entry name" value="Mur_ligase_C"/>
</dbReference>
<dbReference type="GO" id="GO:0046872">
    <property type="term" value="F:metal ion binding"/>
    <property type="evidence" value="ECO:0007669"/>
    <property type="project" value="UniProtKB-KW"/>
</dbReference>
<evidence type="ECO:0000313" key="25">
    <source>
        <dbReference type="EMBL" id="TKD10277.1"/>
    </source>
</evidence>
<dbReference type="InterPro" id="IPR036615">
    <property type="entry name" value="Mur_ligase_C_dom_sf"/>
</dbReference>
<sequence>MALGLERMNAALAVLGNPEKKRPFFHVTGTNGKGSTSAMLESIAREAGFRTGLYTSPQLCRIAERIRLNGEPMADDGLADALERVLVAAPDATFFEAMTLAAFVAFDAADVEVGVIEVGIGGRLDATNVLERPLGTAITSVALDHTALLGDTHAAIARDKAGLFRRDVPVVLGPLDDEALAAALDVARDVGARPILRVARPGEAASDADGVFVVEARALPDGRARIELPDMVVETRLGLAGSHQIANAAVAAALTAVSSGPTFKALPGLLSRGLAAARWPGRLERIDKDGKAVLLDCAHNPHGAAALAEHVRSLGVSPDRVVLVFGALADKAWTGMLDMLGPLADRRVYAEPKGRAPVQASELSARFAGLLVPEGREAITRALAMAGPSDLIVVAGSIYLVGEVRGELLGVACDPVVAL</sequence>
<gene>
    <name evidence="25" type="ORF">E8A74_09240</name>
</gene>
<dbReference type="GO" id="GO:0004326">
    <property type="term" value="F:tetrahydrofolylpolyglutamate synthase activity"/>
    <property type="evidence" value="ECO:0007669"/>
    <property type="project" value="UniProtKB-EC"/>
</dbReference>
<protein>
    <recommendedName>
        <fullName evidence="8">Dihydrofolate synthase/folylpolyglutamate synthase</fullName>
        <ecNumber evidence="6">6.3.2.12</ecNumber>
        <ecNumber evidence="7">6.3.2.17</ecNumber>
    </recommendedName>
    <alternativeName>
        <fullName evidence="17">Folylpoly-gamma-glutamate synthetase-dihydrofolate synthetase</fullName>
    </alternativeName>
    <alternativeName>
        <fullName evidence="15">Folylpolyglutamate synthetase</fullName>
    </alternativeName>
    <alternativeName>
        <fullName evidence="16">Tetrahydrofolylpolyglutamate synthase</fullName>
    </alternativeName>
</protein>
<comment type="pathway">
    <text evidence="3">Cofactor biosynthesis; tetrahydrofolate biosynthesis; 7,8-dihydrofolate from 2-amino-4-hydroxy-6-hydroxymethyl-7,8-dihydropteridine diphosphate and 4-aminobenzoate: step 2/2.</text>
</comment>
<dbReference type="PANTHER" id="PTHR11136:SF0">
    <property type="entry name" value="DIHYDROFOLATE SYNTHETASE-RELATED"/>
    <property type="match status" value="1"/>
</dbReference>
<name>A0A4U1JG62_9BACT</name>
<dbReference type="GO" id="GO:0005737">
    <property type="term" value="C:cytoplasm"/>
    <property type="evidence" value="ECO:0007669"/>
    <property type="project" value="TreeGrafter"/>
</dbReference>
<evidence type="ECO:0000259" key="24">
    <source>
        <dbReference type="Pfam" id="PF08245"/>
    </source>
</evidence>
<dbReference type="GO" id="GO:0005524">
    <property type="term" value="F:ATP binding"/>
    <property type="evidence" value="ECO:0007669"/>
    <property type="project" value="UniProtKB-KW"/>
</dbReference>
<dbReference type="Proteomes" id="UP000309215">
    <property type="component" value="Unassembled WGS sequence"/>
</dbReference>
<keyword evidence="13" id="KW-0460">Magnesium</keyword>
<evidence type="ECO:0000256" key="7">
    <source>
        <dbReference type="ARBA" id="ARBA00013025"/>
    </source>
</evidence>
<comment type="similarity">
    <text evidence="5 22">Belongs to the folylpolyglutamate synthase family.</text>
</comment>
<proteinExistence type="inferred from homology"/>
<keyword evidence="26" id="KW-1185">Reference proteome</keyword>
<evidence type="ECO:0000256" key="3">
    <source>
        <dbReference type="ARBA" id="ARBA00004799"/>
    </source>
</evidence>
<keyword evidence="14" id="KW-0289">Folate biosynthesis</keyword>
<comment type="catalytic activity">
    <reaction evidence="19">
        <text>10-formyltetrahydrofolyl-(gamma-L-Glu)(n) + L-glutamate + ATP = 10-formyltetrahydrofolyl-(gamma-L-Glu)(n+1) + ADP + phosphate + H(+)</text>
        <dbReference type="Rhea" id="RHEA:51904"/>
        <dbReference type="Rhea" id="RHEA-COMP:13088"/>
        <dbReference type="Rhea" id="RHEA-COMP:14300"/>
        <dbReference type="ChEBI" id="CHEBI:15378"/>
        <dbReference type="ChEBI" id="CHEBI:29985"/>
        <dbReference type="ChEBI" id="CHEBI:30616"/>
        <dbReference type="ChEBI" id="CHEBI:43474"/>
        <dbReference type="ChEBI" id="CHEBI:134413"/>
        <dbReference type="ChEBI" id="CHEBI:456216"/>
        <dbReference type="EC" id="6.3.2.17"/>
    </reaction>
</comment>
<keyword evidence="11 22" id="KW-0547">Nucleotide-binding</keyword>
<dbReference type="AlphaFoldDB" id="A0A4U1JG62"/>
<dbReference type="InterPro" id="IPR036565">
    <property type="entry name" value="Mur-like_cat_sf"/>
</dbReference>
<dbReference type="SUPFAM" id="SSF53244">
    <property type="entry name" value="MurD-like peptide ligases, peptide-binding domain"/>
    <property type="match status" value="1"/>
</dbReference>
<dbReference type="NCBIfam" id="TIGR01499">
    <property type="entry name" value="folC"/>
    <property type="match status" value="1"/>
</dbReference>
<dbReference type="PANTHER" id="PTHR11136">
    <property type="entry name" value="FOLYLPOLYGLUTAMATE SYNTHASE-RELATED"/>
    <property type="match status" value="1"/>
</dbReference>
<keyword evidence="10" id="KW-0479">Metal-binding</keyword>
<comment type="caution">
    <text evidence="25">The sequence shown here is derived from an EMBL/GenBank/DDBJ whole genome shotgun (WGS) entry which is preliminary data.</text>
</comment>
<dbReference type="OrthoDB" id="9809356at2"/>
<keyword evidence="9 22" id="KW-0436">Ligase</keyword>
<evidence type="ECO:0000256" key="5">
    <source>
        <dbReference type="ARBA" id="ARBA00008276"/>
    </source>
</evidence>
<evidence type="ECO:0000256" key="21">
    <source>
        <dbReference type="ARBA" id="ARBA00049161"/>
    </source>
</evidence>
<dbReference type="EMBL" id="SSMQ01000007">
    <property type="protein sequence ID" value="TKD10277.1"/>
    <property type="molecule type" value="Genomic_DNA"/>
</dbReference>
<evidence type="ECO:0000256" key="1">
    <source>
        <dbReference type="ARBA" id="ARBA00001946"/>
    </source>
</evidence>
<evidence type="ECO:0000256" key="10">
    <source>
        <dbReference type="ARBA" id="ARBA00022723"/>
    </source>
</evidence>
<dbReference type="InterPro" id="IPR018109">
    <property type="entry name" value="Folylpolyglutamate_synth_CS"/>
</dbReference>
<comment type="cofactor">
    <cofactor evidence="1">
        <name>Mg(2+)</name>
        <dbReference type="ChEBI" id="CHEBI:18420"/>
    </cofactor>
</comment>
<evidence type="ECO:0000256" key="9">
    <source>
        <dbReference type="ARBA" id="ARBA00022598"/>
    </source>
</evidence>
<evidence type="ECO:0000256" key="4">
    <source>
        <dbReference type="ARBA" id="ARBA00005150"/>
    </source>
</evidence>
<evidence type="ECO:0000256" key="14">
    <source>
        <dbReference type="ARBA" id="ARBA00022909"/>
    </source>
</evidence>
<comment type="catalytic activity">
    <reaction evidence="18">
        <text>(6S)-5,6,7,8-tetrahydrofolyl-(gamma-L-Glu)(n) + L-glutamate + ATP = (6S)-5,6,7,8-tetrahydrofolyl-(gamma-L-Glu)(n+1) + ADP + phosphate + H(+)</text>
        <dbReference type="Rhea" id="RHEA:10580"/>
        <dbReference type="Rhea" id="RHEA-COMP:14738"/>
        <dbReference type="Rhea" id="RHEA-COMP:14740"/>
        <dbReference type="ChEBI" id="CHEBI:15378"/>
        <dbReference type="ChEBI" id="CHEBI:29985"/>
        <dbReference type="ChEBI" id="CHEBI:30616"/>
        <dbReference type="ChEBI" id="CHEBI:43474"/>
        <dbReference type="ChEBI" id="CHEBI:141005"/>
        <dbReference type="ChEBI" id="CHEBI:456216"/>
        <dbReference type="EC" id="6.3.2.17"/>
    </reaction>
</comment>
<dbReference type="Pfam" id="PF02875">
    <property type="entry name" value="Mur_ligase_C"/>
    <property type="match status" value="1"/>
</dbReference>
<dbReference type="Pfam" id="PF08245">
    <property type="entry name" value="Mur_ligase_M"/>
    <property type="match status" value="1"/>
</dbReference>
<feature type="domain" description="Mur ligase central" evidence="24">
    <location>
        <begin position="27"/>
        <end position="254"/>
    </location>
</feature>
<dbReference type="InterPro" id="IPR013221">
    <property type="entry name" value="Mur_ligase_cen"/>
</dbReference>
<dbReference type="Gene3D" id="3.90.190.20">
    <property type="entry name" value="Mur ligase, C-terminal domain"/>
    <property type="match status" value="1"/>
</dbReference>
<evidence type="ECO:0000313" key="26">
    <source>
        <dbReference type="Proteomes" id="UP000309215"/>
    </source>
</evidence>
<evidence type="ECO:0000256" key="8">
    <source>
        <dbReference type="ARBA" id="ARBA00019357"/>
    </source>
</evidence>
<evidence type="ECO:0000256" key="20">
    <source>
        <dbReference type="ARBA" id="ARBA00049035"/>
    </source>
</evidence>
<dbReference type="SUPFAM" id="SSF53623">
    <property type="entry name" value="MurD-like peptide ligases, catalytic domain"/>
    <property type="match status" value="1"/>
</dbReference>
<evidence type="ECO:0000256" key="11">
    <source>
        <dbReference type="ARBA" id="ARBA00022741"/>
    </source>
</evidence>
<dbReference type="GO" id="GO:0046654">
    <property type="term" value="P:tetrahydrofolate biosynthetic process"/>
    <property type="evidence" value="ECO:0007669"/>
    <property type="project" value="UniProtKB-UniPathway"/>
</dbReference>
<dbReference type="EC" id="6.3.2.17" evidence="7"/>
<evidence type="ECO:0000256" key="12">
    <source>
        <dbReference type="ARBA" id="ARBA00022840"/>
    </source>
</evidence>
<evidence type="ECO:0000256" key="13">
    <source>
        <dbReference type="ARBA" id="ARBA00022842"/>
    </source>
</evidence>
<evidence type="ECO:0000256" key="17">
    <source>
        <dbReference type="ARBA" id="ARBA00032510"/>
    </source>
</evidence>
<evidence type="ECO:0000256" key="2">
    <source>
        <dbReference type="ARBA" id="ARBA00002714"/>
    </source>
</evidence>
<dbReference type="FunFam" id="3.40.1190.10:FF:000011">
    <property type="entry name" value="Folylpolyglutamate synthase/dihydrofolate synthase"/>
    <property type="match status" value="1"/>
</dbReference>
<dbReference type="Gene3D" id="3.40.1190.10">
    <property type="entry name" value="Mur-like, catalytic domain"/>
    <property type="match status" value="1"/>
</dbReference>
<evidence type="ECO:0000256" key="16">
    <source>
        <dbReference type="ARBA" id="ARBA00030592"/>
    </source>
</evidence>
<comment type="pathway">
    <text evidence="4">Cofactor biosynthesis; tetrahydrofolylpolyglutamate biosynthesis.</text>
</comment>
<dbReference type="PROSITE" id="PS01012">
    <property type="entry name" value="FOLYLPOLYGLU_SYNT_2"/>
    <property type="match status" value="1"/>
</dbReference>
<evidence type="ECO:0000256" key="6">
    <source>
        <dbReference type="ARBA" id="ARBA00013023"/>
    </source>
</evidence>